<dbReference type="PANTHER" id="PTHR30606:SF10">
    <property type="entry name" value="PHOSPHATIDYLINOSITOL MANNOSIDE ACYLTRANSFERASE"/>
    <property type="match status" value="1"/>
</dbReference>
<evidence type="ECO:0000256" key="4">
    <source>
        <dbReference type="ARBA" id="ARBA00022679"/>
    </source>
</evidence>
<keyword evidence="3" id="KW-0997">Cell inner membrane</keyword>
<protein>
    <submittedName>
        <fullName evidence="8">Lipid A biosynthesis acyltransferase</fullName>
    </submittedName>
</protein>
<keyword evidence="5 7" id="KW-0472">Membrane</keyword>
<dbReference type="RefSeq" id="WP_123217280.1">
    <property type="nucleotide sequence ID" value="NZ_RJTM01000116.1"/>
</dbReference>
<reference evidence="8 9" key="1">
    <citation type="submission" date="2018-10" db="EMBL/GenBank/DDBJ databases">
        <title>Sinomicrobium pectinilyticum sp. nov., a pectinase-producing bacterium isolated from alkaline and saline soil, and emended description of the genus Sinomicrobium.</title>
        <authorList>
            <person name="Cheng B."/>
            <person name="Li C."/>
            <person name="Lai Q."/>
            <person name="Du M."/>
            <person name="Shao Z."/>
            <person name="Xu P."/>
            <person name="Yang C."/>
        </authorList>
    </citation>
    <scope>NUCLEOTIDE SEQUENCE [LARGE SCALE GENOMIC DNA]</scope>
    <source>
        <strain evidence="8 9">5DNS001</strain>
    </source>
</reference>
<dbReference type="EMBL" id="RJTM01000116">
    <property type="protein sequence ID" value="RNL82230.1"/>
    <property type="molecule type" value="Genomic_DNA"/>
</dbReference>
<keyword evidence="2" id="KW-1003">Cell membrane</keyword>
<evidence type="ECO:0000256" key="5">
    <source>
        <dbReference type="ARBA" id="ARBA00023136"/>
    </source>
</evidence>
<dbReference type="OrthoDB" id="9801955at2"/>
<evidence type="ECO:0000313" key="9">
    <source>
        <dbReference type="Proteomes" id="UP000267469"/>
    </source>
</evidence>
<accession>A0A3N0E343</accession>
<evidence type="ECO:0000313" key="8">
    <source>
        <dbReference type="EMBL" id="RNL82230.1"/>
    </source>
</evidence>
<comment type="subcellular location">
    <subcellularLocation>
        <location evidence="1">Cell inner membrane</location>
    </subcellularLocation>
</comment>
<keyword evidence="4 8" id="KW-0808">Transferase</keyword>
<dbReference type="PIRSF" id="PIRSF026649">
    <property type="entry name" value="MsbB"/>
    <property type="match status" value="1"/>
</dbReference>
<evidence type="ECO:0000256" key="7">
    <source>
        <dbReference type="SAM" id="Phobius"/>
    </source>
</evidence>
<dbReference type="CDD" id="cd07984">
    <property type="entry name" value="LPLAT_LABLAT-like"/>
    <property type="match status" value="1"/>
</dbReference>
<dbReference type="AlphaFoldDB" id="A0A3N0E343"/>
<gene>
    <name evidence="8" type="ORF">ED312_17280</name>
</gene>
<feature type="transmembrane region" description="Helical" evidence="7">
    <location>
        <begin position="12"/>
        <end position="35"/>
    </location>
</feature>
<evidence type="ECO:0000256" key="6">
    <source>
        <dbReference type="ARBA" id="ARBA00023315"/>
    </source>
</evidence>
<evidence type="ECO:0000256" key="2">
    <source>
        <dbReference type="ARBA" id="ARBA00022475"/>
    </source>
</evidence>
<comment type="caution">
    <text evidence="8">The sequence shown here is derived from an EMBL/GenBank/DDBJ whole genome shotgun (WGS) entry which is preliminary data.</text>
</comment>
<evidence type="ECO:0000256" key="3">
    <source>
        <dbReference type="ARBA" id="ARBA00022519"/>
    </source>
</evidence>
<dbReference type="Pfam" id="PF03279">
    <property type="entry name" value="Lip_A_acyltrans"/>
    <property type="match status" value="1"/>
</dbReference>
<dbReference type="GO" id="GO:0009247">
    <property type="term" value="P:glycolipid biosynthetic process"/>
    <property type="evidence" value="ECO:0007669"/>
    <property type="project" value="UniProtKB-ARBA"/>
</dbReference>
<dbReference type="InterPro" id="IPR004960">
    <property type="entry name" value="LipA_acyltrans"/>
</dbReference>
<evidence type="ECO:0000256" key="1">
    <source>
        <dbReference type="ARBA" id="ARBA00004533"/>
    </source>
</evidence>
<organism evidence="8 9">
    <name type="scientific">Sinomicrobium pectinilyticum</name>
    <dbReference type="NCBI Taxonomy" id="1084421"/>
    <lineage>
        <taxon>Bacteria</taxon>
        <taxon>Pseudomonadati</taxon>
        <taxon>Bacteroidota</taxon>
        <taxon>Flavobacteriia</taxon>
        <taxon>Flavobacteriales</taxon>
        <taxon>Flavobacteriaceae</taxon>
        <taxon>Sinomicrobium</taxon>
    </lineage>
</organism>
<keyword evidence="7" id="KW-1133">Transmembrane helix</keyword>
<dbReference type="GO" id="GO:0005886">
    <property type="term" value="C:plasma membrane"/>
    <property type="evidence" value="ECO:0007669"/>
    <property type="project" value="UniProtKB-SubCell"/>
</dbReference>
<keyword evidence="7" id="KW-0812">Transmembrane</keyword>
<dbReference type="PANTHER" id="PTHR30606">
    <property type="entry name" value="LIPID A BIOSYNTHESIS LAUROYL ACYLTRANSFERASE"/>
    <property type="match status" value="1"/>
</dbReference>
<sequence length="294" mass="35222">MQLLVFILAYPFLWLISVLPFRLLYLISDIVYILLYRIIGYRKKTVRNNLKLALPHLSDEERLDIEKKFYRHLADVFLEMIKTLSISQEEMEKRFVYTNVEEILKLEKSKSVVLLFPHYANWEWTSSLDPQVASKGYAIYKRIRNPYFDRLVKRIRQKFGTTLIETKETIRVIRQNQRDHITCIYGFLSDQSPLMSKAIYWQEFMGVKVPVHVGSEILAKRTGLAVIYLRVEKVRRGYYQATFLTLAENPETYPDYQVTDMFLREVEKQIKEAPQYYFWTHKRWKHMGKAPDKL</sequence>
<name>A0A3N0E343_SINP1</name>
<dbReference type="GO" id="GO:0016746">
    <property type="term" value="F:acyltransferase activity"/>
    <property type="evidence" value="ECO:0007669"/>
    <property type="project" value="UniProtKB-KW"/>
</dbReference>
<keyword evidence="9" id="KW-1185">Reference proteome</keyword>
<keyword evidence="6 8" id="KW-0012">Acyltransferase</keyword>
<proteinExistence type="predicted"/>
<dbReference type="Proteomes" id="UP000267469">
    <property type="component" value="Unassembled WGS sequence"/>
</dbReference>